<evidence type="ECO:0000256" key="9">
    <source>
        <dbReference type="ARBA" id="ARBA00023125"/>
    </source>
</evidence>
<keyword evidence="13" id="KW-0539">Nucleus</keyword>
<feature type="domain" description="RRM" evidence="16">
    <location>
        <begin position="107"/>
        <end position="183"/>
    </location>
</feature>
<keyword evidence="4" id="KW-0678">Repressor</keyword>
<evidence type="ECO:0000259" key="16">
    <source>
        <dbReference type="PROSITE" id="PS50102"/>
    </source>
</evidence>
<evidence type="ECO:0000256" key="12">
    <source>
        <dbReference type="ARBA" id="ARBA00023187"/>
    </source>
</evidence>
<dbReference type="SUPFAM" id="SSF54928">
    <property type="entry name" value="RNA-binding domain, RBD"/>
    <property type="match status" value="1"/>
</dbReference>
<dbReference type="GO" id="GO:0008380">
    <property type="term" value="P:RNA splicing"/>
    <property type="evidence" value="ECO:0007669"/>
    <property type="project" value="UniProtKB-KW"/>
</dbReference>
<dbReference type="PROSITE" id="PS50102">
    <property type="entry name" value="RRM"/>
    <property type="match status" value="2"/>
</dbReference>
<evidence type="ECO:0000256" key="11">
    <source>
        <dbReference type="ARBA" id="ARBA00023163"/>
    </source>
</evidence>
<feature type="region of interest" description="Disordered" evidence="15">
    <location>
        <begin position="263"/>
        <end position="355"/>
    </location>
</feature>
<dbReference type="FunFam" id="3.30.70.330:FF:000098">
    <property type="entry name" value="TAR DNA-binding protein 43"/>
    <property type="match status" value="1"/>
</dbReference>
<gene>
    <name evidence="17" type="primary">TARDBP_0</name>
    <name evidence="17" type="ORF">g.23452</name>
</gene>
<dbReference type="GO" id="GO:0005654">
    <property type="term" value="C:nucleoplasm"/>
    <property type="evidence" value="ECO:0007669"/>
    <property type="project" value="TreeGrafter"/>
</dbReference>
<dbReference type="FunFam" id="3.30.70.330:FF:000107">
    <property type="entry name" value="TAR DNA-binding protein 43"/>
    <property type="match status" value="1"/>
</dbReference>
<evidence type="ECO:0000256" key="6">
    <source>
        <dbReference type="ARBA" id="ARBA00022737"/>
    </source>
</evidence>
<evidence type="ECO:0000256" key="2">
    <source>
        <dbReference type="ARBA" id="ARBA00004173"/>
    </source>
</evidence>
<feature type="domain" description="RRM" evidence="16">
    <location>
        <begin position="192"/>
        <end position="263"/>
    </location>
</feature>
<dbReference type="InterPro" id="IPR012677">
    <property type="entry name" value="Nucleotide-bd_a/b_plait_sf"/>
</dbReference>
<dbReference type="InterPro" id="IPR041105">
    <property type="entry name" value="TDP-43_N"/>
</dbReference>
<feature type="compositionally biased region" description="Low complexity" evidence="15">
    <location>
        <begin position="343"/>
        <end position="355"/>
    </location>
</feature>
<evidence type="ECO:0000256" key="4">
    <source>
        <dbReference type="ARBA" id="ARBA00022491"/>
    </source>
</evidence>
<keyword evidence="12" id="KW-0508">mRNA splicing</keyword>
<evidence type="ECO:0000256" key="13">
    <source>
        <dbReference type="ARBA" id="ARBA00023242"/>
    </source>
</evidence>
<dbReference type="InterPro" id="IPR000504">
    <property type="entry name" value="RRM_dom"/>
</dbReference>
<dbReference type="GO" id="GO:0006397">
    <property type="term" value="P:mRNA processing"/>
    <property type="evidence" value="ECO:0007669"/>
    <property type="project" value="UniProtKB-KW"/>
</dbReference>
<protein>
    <recommendedName>
        <fullName evidence="3">TAR DNA-binding protein 43</fullName>
    </recommendedName>
</protein>
<keyword evidence="6" id="KW-0677">Repeat</keyword>
<keyword evidence="5" id="KW-0507">mRNA processing</keyword>
<dbReference type="CDD" id="cd12322">
    <property type="entry name" value="RRM2_TDP43"/>
    <property type="match status" value="1"/>
</dbReference>
<accession>A0A0A1WLM2</accession>
<feature type="compositionally biased region" description="Gly residues" evidence="15">
    <location>
        <begin position="303"/>
        <end position="317"/>
    </location>
</feature>
<evidence type="ECO:0000313" key="17">
    <source>
        <dbReference type="EMBL" id="JAC99741.1"/>
    </source>
</evidence>
<feature type="compositionally biased region" description="Low complexity" evidence="15">
    <location>
        <begin position="270"/>
        <end position="289"/>
    </location>
</feature>
<feature type="compositionally biased region" description="Low complexity" evidence="15">
    <location>
        <begin position="547"/>
        <end position="559"/>
    </location>
</feature>
<name>A0A0A1WLM2_ZEUCU</name>
<dbReference type="GO" id="GO:0003690">
    <property type="term" value="F:double-stranded DNA binding"/>
    <property type="evidence" value="ECO:0007669"/>
    <property type="project" value="UniProtKB-ARBA"/>
</dbReference>
<dbReference type="CDD" id="cd19609">
    <property type="entry name" value="NTD_TDP-43"/>
    <property type="match status" value="1"/>
</dbReference>
<reference evidence="17" key="2">
    <citation type="journal article" date="2015" name="Gigascience">
        <title>Reconstructing a comprehensive transcriptome assembly of a white-pupal translocated strain of the pest fruit fly Bactrocera cucurbitae.</title>
        <authorList>
            <person name="Sim S.B."/>
            <person name="Calla B."/>
            <person name="Hall B."/>
            <person name="DeRego T."/>
            <person name="Geib S.M."/>
        </authorList>
    </citation>
    <scope>NUCLEOTIDE SEQUENCE</scope>
</reference>
<feature type="compositionally biased region" description="Polar residues" evidence="15">
    <location>
        <begin position="560"/>
        <end position="572"/>
    </location>
</feature>
<organism evidence="17">
    <name type="scientific">Zeugodacus cucurbitae</name>
    <name type="common">Melon fruit fly</name>
    <name type="synonym">Bactrocera cucurbitae</name>
    <dbReference type="NCBI Taxonomy" id="28588"/>
    <lineage>
        <taxon>Eukaryota</taxon>
        <taxon>Metazoa</taxon>
        <taxon>Ecdysozoa</taxon>
        <taxon>Arthropoda</taxon>
        <taxon>Hexapoda</taxon>
        <taxon>Insecta</taxon>
        <taxon>Pterygota</taxon>
        <taxon>Neoptera</taxon>
        <taxon>Endopterygota</taxon>
        <taxon>Diptera</taxon>
        <taxon>Brachycera</taxon>
        <taxon>Muscomorpha</taxon>
        <taxon>Tephritoidea</taxon>
        <taxon>Tephritidae</taxon>
        <taxon>Zeugodacus</taxon>
        <taxon>Zeugodacus</taxon>
    </lineage>
</organism>
<dbReference type="SMART" id="SM00360">
    <property type="entry name" value="RRM"/>
    <property type="match status" value="2"/>
</dbReference>
<evidence type="ECO:0000256" key="14">
    <source>
        <dbReference type="PROSITE-ProRule" id="PRU00176"/>
    </source>
</evidence>
<dbReference type="InterPro" id="IPR035979">
    <property type="entry name" value="RBD_domain_sf"/>
</dbReference>
<sequence length="580" mass="61531">MDFVQVAEEEGEEPIELPAEEDGTLLLSTLQAQFPGSCGLKYRNEDTKAVRGVRSNEGRLYPPSSEDGWGSSVFFCVFPKENKRKSDDNLENSTAKTKRIETRLRCTDLIVLGLPWKTTEDSLREYFESYGEVLMAQVKKDMKSGQSKGFGFVRFGSYEAQMRVLSSRHLIDGRWCEVKVPNSKGMMHQVPCKVFVGRCTEDLTADDLRDYFSKFGEVTDVFIPKPFRAFSFVTFLDPEVAQSLCGEDHIIKGVSVHVSNAAPKSEQNRNSGHNQQNYSYNSQSSIGSGLHMLHHQGLNASGNSGGSGGGGGGGSGGSNNSSGRNGHQRSSNSNNMLGDGPMSGSSNNGSYGMNGNSYGGNNNGFNSGGGSLGGSSSGLMGNSGNRPDGSITPYNRGNGGNYMNSRSMGPQHSSSGNMGWNNQTNRGHLDMPNLQALGINPQGPNPPNQGQNMNNPLGVGLNLNSLPMNPAIVAAALNQWSLLGNQLQNQSQDQQVSNQGGNFLSWMAQASNSGNGGGLNASGKGNNSNNPSSNGSTGMGTGSCNDTQQNGSTNSSSQGWSRQNSGGVSQGSADVKPKFI</sequence>
<keyword evidence="7 14" id="KW-0694">RNA-binding</keyword>
<keyword evidence="11" id="KW-0804">Transcription</keyword>
<feature type="compositionally biased region" description="Low complexity" evidence="15">
    <location>
        <begin position="521"/>
        <end position="536"/>
    </location>
</feature>
<dbReference type="GO" id="GO:0010468">
    <property type="term" value="P:regulation of gene expression"/>
    <property type="evidence" value="ECO:0007669"/>
    <property type="project" value="TreeGrafter"/>
</dbReference>
<keyword evidence="10" id="KW-0496">Mitochondrion</keyword>
<keyword evidence="8" id="KW-0805">Transcription regulation</keyword>
<dbReference type="GO" id="GO:0005739">
    <property type="term" value="C:mitochondrion"/>
    <property type="evidence" value="ECO:0007669"/>
    <property type="project" value="UniProtKB-SubCell"/>
</dbReference>
<feature type="compositionally biased region" description="Polar residues" evidence="15">
    <location>
        <begin position="401"/>
        <end position="426"/>
    </location>
</feature>
<evidence type="ECO:0000256" key="15">
    <source>
        <dbReference type="SAM" id="MobiDB-lite"/>
    </source>
</evidence>
<evidence type="ECO:0000256" key="3">
    <source>
        <dbReference type="ARBA" id="ARBA00018889"/>
    </source>
</evidence>
<dbReference type="AlphaFoldDB" id="A0A0A1WLM2"/>
<dbReference type="PANTHER" id="PTHR48033">
    <property type="entry name" value="RNA-BINDING (RRM/RBD/RNP MOTIFS) FAMILY PROTEIN"/>
    <property type="match status" value="1"/>
</dbReference>
<dbReference type="GO" id="GO:0003723">
    <property type="term" value="F:RNA binding"/>
    <property type="evidence" value="ECO:0007669"/>
    <property type="project" value="UniProtKB-UniRule"/>
</dbReference>
<reference evidence="17" key="1">
    <citation type="submission" date="2014-11" db="EMBL/GenBank/DDBJ databases">
        <authorList>
            <person name="Geib S."/>
        </authorList>
    </citation>
    <scope>NUCLEOTIDE SEQUENCE</scope>
</reference>
<comment type="subcellular location">
    <subcellularLocation>
        <location evidence="2">Mitochondrion</location>
    </subcellularLocation>
    <subcellularLocation>
        <location evidence="1">Nucleus</location>
    </subcellularLocation>
</comment>
<evidence type="ECO:0000256" key="1">
    <source>
        <dbReference type="ARBA" id="ARBA00004123"/>
    </source>
</evidence>
<evidence type="ECO:0000256" key="8">
    <source>
        <dbReference type="ARBA" id="ARBA00023015"/>
    </source>
</evidence>
<dbReference type="GO" id="GO:0000785">
    <property type="term" value="C:chromatin"/>
    <property type="evidence" value="ECO:0007669"/>
    <property type="project" value="TreeGrafter"/>
</dbReference>
<evidence type="ECO:0000256" key="5">
    <source>
        <dbReference type="ARBA" id="ARBA00022664"/>
    </source>
</evidence>
<evidence type="ECO:0000256" key="7">
    <source>
        <dbReference type="ARBA" id="ARBA00022884"/>
    </source>
</evidence>
<feature type="region of interest" description="Disordered" evidence="15">
    <location>
        <begin position="506"/>
        <end position="580"/>
    </location>
</feature>
<feature type="compositionally biased region" description="Low complexity" evidence="15">
    <location>
        <begin position="318"/>
        <end position="335"/>
    </location>
</feature>
<dbReference type="Pfam" id="PF00076">
    <property type="entry name" value="RRM_1"/>
    <property type="match status" value="2"/>
</dbReference>
<dbReference type="PANTHER" id="PTHR48033:SF9">
    <property type="entry name" value="TAR DNA-BINDING PROTEIN 43"/>
    <property type="match status" value="1"/>
</dbReference>
<dbReference type="Pfam" id="PF18694">
    <property type="entry name" value="TDP-43_N"/>
    <property type="match status" value="1"/>
</dbReference>
<dbReference type="CDD" id="cd12321">
    <property type="entry name" value="RRM1_TDP43"/>
    <property type="match status" value="1"/>
</dbReference>
<keyword evidence="9 17" id="KW-0238">DNA-binding</keyword>
<dbReference type="Gene3D" id="3.30.70.330">
    <property type="match status" value="2"/>
</dbReference>
<proteinExistence type="predicted"/>
<dbReference type="EMBL" id="GBXI01014550">
    <property type="protein sequence ID" value="JAC99741.1"/>
    <property type="molecule type" value="Transcribed_RNA"/>
</dbReference>
<feature type="region of interest" description="Disordered" evidence="15">
    <location>
        <begin position="376"/>
        <end position="456"/>
    </location>
</feature>
<evidence type="ECO:0000256" key="10">
    <source>
        <dbReference type="ARBA" id="ARBA00023128"/>
    </source>
</evidence>